<dbReference type="AlphaFoldDB" id="A0A2V1D712"/>
<evidence type="ECO:0000313" key="11">
    <source>
        <dbReference type="Proteomes" id="UP000244855"/>
    </source>
</evidence>
<feature type="transmembrane region" description="Helical" evidence="8">
    <location>
        <begin position="407"/>
        <end position="429"/>
    </location>
</feature>
<dbReference type="Proteomes" id="UP000244855">
    <property type="component" value="Unassembled WGS sequence"/>
</dbReference>
<dbReference type="PANTHER" id="PTHR23501:SF12">
    <property type="entry name" value="MAJOR FACILITATOR SUPERFAMILY (MFS) PROFILE DOMAIN-CONTAINING PROTEIN-RELATED"/>
    <property type="match status" value="1"/>
</dbReference>
<feature type="transmembrane region" description="Helical" evidence="8">
    <location>
        <begin position="519"/>
        <end position="538"/>
    </location>
</feature>
<evidence type="ECO:0000256" key="2">
    <source>
        <dbReference type="ARBA" id="ARBA00007520"/>
    </source>
</evidence>
<feature type="transmembrane region" description="Helical" evidence="8">
    <location>
        <begin position="170"/>
        <end position="189"/>
    </location>
</feature>
<feature type="transmembrane region" description="Helical" evidence="8">
    <location>
        <begin position="137"/>
        <end position="158"/>
    </location>
</feature>
<evidence type="ECO:0000259" key="9">
    <source>
        <dbReference type="PROSITE" id="PS50850"/>
    </source>
</evidence>
<comment type="subcellular location">
    <subcellularLocation>
        <location evidence="1">Membrane</location>
        <topology evidence="1">Multi-pass membrane protein</topology>
    </subcellularLocation>
</comment>
<evidence type="ECO:0000256" key="3">
    <source>
        <dbReference type="ARBA" id="ARBA00022448"/>
    </source>
</evidence>
<feature type="transmembrane region" description="Helical" evidence="8">
    <location>
        <begin position="377"/>
        <end position="395"/>
    </location>
</feature>
<dbReference type="InterPro" id="IPR011701">
    <property type="entry name" value="MFS"/>
</dbReference>
<dbReference type="Gene3D" id="1.20.1250.20">
    <property type="entry name" value="MFS general substrate transporter like domains"/>
    <property type="match status" value="1"/>
</dbReference>
<dbReference type="Pfam" id="PF07690">
    <property type="entry name" value="MFS_1"/>
    <property type="match status" value="1"/>
</dbReference>
<keyword evidence="4 8" id="KW-0812">Transmembrane</keyword>
<proteinExistence type="inferred from homology"/>
<keyword evidence="6 8" id="KW-0472">Membrane</keyword>
<feature type="transmembrane region" description="Helical" evidence="8">
    <location>
        <begin position="438"/>
        <end position="460"/>
    </location>
</feature>
<name>A0A2V1D712_9PLEO</name>
<dbReference type="SUPFAM" id="SSF103473">
    <property type="entry name" value="MFS general substrate transporter"/>
    <property type="match status" value="1"/>
</dbReference>
<protein>
    <submittedName>
        <fullName evidence="10">MFS general substrate transporter</fullName>
    </submittedName>
</protein>
<feature type="transmembrane region" description="Helical" evidence="8">
    <location>
        <begin position="112"/>
        <end position="131"/>
    </location>
</feature>
<evidence type="ECO:0000256" key="6">
    <source>
        <dbReference type="ARBA" id="ARBA00023136"/>
    </source>
</evidence>
<feature type="domain" description="Major facilitator superfamily (MFS) profile" evidence="9">
    <location>
        <begin position="47"/>
        <end position="541"/>
    </location>
</feature>
<keyword evidence="11" id="KW-1185">Reference proteome</keyword>
<feature type="transmembrane region" description="Helical" evidence="8">
    <location>
        <begin position="82"/>
        <end position="100"/>
    </location>
</feature>
<feature type="transmembrane region" description="Helical" evidence="8">
    <location>
        <begin position="201"/>
        <end position="220"/>
    </location>
</feature>
<keyword evidence="5 8" id="KW-1133">Transmembrane helix</keyword>
<reference evidence="10 11" key="1">
    <citation type="journal article" date="2018" name="Sci. Rep.">
        <title>Comparative genomics provides insights into the lifestyle and reveals functional heterogeneity of dark septate endophytic fungi.</title>
        <authorList>
            <person name="Knapp D.G."/>
            <person name="Nemeth J.B."/>
            <person name="Barry K."/>
            <person name="Hainaut M."/>
            <person name="Henrissat B."/>
            <person name="Johnson J."/>
            <person name="Kuo A."/>
            <person name="Lim J.H.P."/>
            <person name="Lipzen A."/>
            <person name="Nolan M."/>
            <person name="Ohm R.A."/>
            <person name="Tamas L."/>
            <person name="Grigoriev I.V."/>
            <person name="Spatafora J.W."/>
            <person name="Nagy L.G."/>
            <person name="Kovacs G.M."/>
        </authorList>
    </citation>
    <scope>NUCLEOTIDE SEQUENCE [LARGE SCALE GENOMIC DNA]</scope>
    <source>
        <strain evidence="10 11">DSE2036</strain>
    </source>
</reference>
<feature type="transmembrane region" description="Helical" evidence="8">
    <location>
        <begin position="353"/>
        <end position="370"/>
    </location>
</feature>
<organism evidence="10 11">
    <name type="scientific">Periconia macrospinosa</name>
    <dbReference type="NCBI Taxonomy" id="97972"/>
    <lineage>
        <taxon>Eukaryota</taxon>
        <taxon>Fungi</taxon>
        <taxon>Dikarya</taxon>
        <taxon>Ascomycota</taxon>
        <taxon>Pezizomycotina</taxon>
        <taxon>Dothideomycetes</taxon>
        <taxon>Pleosporomycetidae</taxon>
        <taxon>Pleosporales</taxon>
        <taxon>Massarineae</taxon>
        <taxon>Periconiaceae</taxon>
        <taxon>Periconia</taxon>
    </lineage>
</organism>
<dbReference type="PROSITE" id="PS50850">
    <property type="entry name" value="MFS"/>
    <property type="match status" value="1"/>
</dbReference>
<gene>
    <name evidence="10" type="ORF">DM02DRAFT_542557</name>
</gene>
<keyword evidence="3" id="KW-0813">Transport</keyword>
<dbReference type="EMBL" id="KZ805631">
    <property type="protein sequence ID" value="PVH92939.1"/>
    <property type="molecule type" value="Genomic_DNA"/>
</dbReference>
<dbReference type="InterPro" id="IPR036259">
    <property type="entry name" value="MFS_trans_sf"/>
</dbReference>
<evidence type="ECO:0000256" key="7">
    <source>
        <dbReference type="SAM" id="MobiDB-lite"/>
    </source>
</evidence>
<dbReference type="FunFam" id="1.20.1250.20:FF:000429">
    <property type="entry name" value="MFS drug efflux transporter, putative"/>
    <property type="match status" value="1"/>
</dbReference>
<sequence>MTDTTQHPSAEKSAEAHSGDDPNLSTGWVEPPQQQQRQITGFKWFSVVTAILSSVFLYSLDNTVVADIQPDIIKSLGEIEKLPWLSIAFMVTCVATNSIWGKIYTQFDAKLLYLICLFLFEVGSALCGAAPTMSAMIAGRVLAGLGGIGLYIGVMTLLSINTTEQERPTYIGLTGLTWGVGTVLGPIVGGSFADSKIGWRWAFYLNLFVAAAAAPVYFFMIPSHDPQPRVPYKERFSKLDYLGTILILGASVSGVLALNSGGVIYPWNDARTIACFVVSGVLFIVFGIQQSHCILTTIEDRTFPCHFLKSKVHIILFMQMAATGSLYFTPIYYVPLYFQFIKNDSPIQAGVRLLPLICPVVFGIITNGSLMSKYGYYTPWYLVGGCIALAGSALMYTVKADTPNGNIYGYLAVLGIGGGMYAQASFAVVQAKSKPEEIAWAVGFVALGQLGGTTISLAIANSLFMNGAKNGILAIVPSAPAAEVQGALSGAGSALFQTFDEATKAAALAAIAKAIGTTYILAITSAAFTLILVPFMSFEKVSLS</sequence>
<comment type="similarity">
    <text evidence="2">Belongs to the major facilitator superfamily. TCR/Tet family.</text>
</comment>
<evidence type="ECO:0000256" key="4">
    <source>
        <dbReference type="ARBA" id="ARBA00022692"/>
    </source>
</evidence>
<feature type="transmembrane region" description="Helical" evidence="8">
    <location>
        <begin position="312"/>
        <end position="333"/>
    </location>
</feature>
<feature type="transmembrane region" description="Helical" evidence="8">
    <location>
        <begin position="271"/>
        <end position="291"/>
    </location>
</feature>
<feature type="transmembrane region" description="Helical" evidence="8">
    <location>
        <begin position="241"/>
        <end position="265"/>
    </location>
</feature>
<dbReference type="OrthoDB" id="10021397at2759"/>
<feature type="compositionally biased region" description="Basic and acidic residues" evidence="7">
    <location>
        <begin position="9"/>
        <end position="20"/>
    </location>
</feature>
<dbReference type="GO" id="GO:0022857">
    <property type="term" value="F:transmembrane transporter activity"/>
    <property type="evidence" value="ECO:0007669"/>
    <property type="project" value="InterPro"/>
</dbReference>
<dbReference type="GO" id="GO:0005886">
    <property type="term" value="C:plasma membrane"/>
    <property type="evidence" value="ECO:0007669"/>
    <property type="project" value="TreeGrafter"/>
</dbReference>
<evidence type="ECO:0000256" key="8">
    <source>
        <dbReference type="SAM" id="Phobius"/>
    </source>
</evidence>
<feature type="region of interest" description="Disordered" evidence="7">
    <location>
        <begin position="1"/>
        <end position="30"/>
    </location>
</feature>
<dbReference type="InterPro" id="IPR020846">
    <property type="entry name" value="MFS_dom"/>
</dbReference>
<evidence type="ECO:0000313" key="10">
    <source>
        <dbReference type="EMBL" id="PVH92939.1"/>
    </source>
</evidence>
<evidence type="ECO:0000256" key="5">
    <source>
        <dbReference type="ARBA" id="ARBA00022989"/>
    </source>
</evidence>
<accession>A0A2V1D712</accession>
<evidence type="ECO:0000256" key="1">
    <source>
        <dbReference type="ARBA" id="ARBA00004141"/>
    </source>
</evidence>
<dbReference type="PANTHER" id="PTHR23501">
    <property type="entry name" value="MAJOR FACILITATOR SUPERFAMILY"/>
    <property type="match status" value="1"/>
</dbReference>